<evidence type="ECO:0000256" key="1">
    <source>
        <dbReference type="SAM" id="MobiDB-lite"/>
    </source>
</evidence>
<evidence type="ECO:0000313" key="4">
    <source>
        <dbReference type="Proteomes" id="UP000078597"/>
    </source>
</evidence>
<protein>
    <submittedName>
        <fullName evidence="2">Uncharacterized protein</fullName>
    </submittedName>
</protein>
<organism evidence="2 4">
    <name type="scientific">Plasmodium malariae</name>
    <dbReference type="NCBI Taxonomy" id="5858"/>
    <lineage>
        <taxon>Eukaryota</taxon>
        <taxon>Sar</taxon>
        <taxon>Alveolata</taxon>
        <taxon>Apicomplexa</taxon>
        <taxon>Aconoidasida</taxon>
        <taxon>Haemosporida</taxon>
        <taxon>Plasmodiidae</taxon>
        <taxon>Plasmodium</taxon>
        <taxon>Plasmodium (Plasmodium)</taxon>
    </lineage>
</organism>
<keyword evidence="5" id="KW-1185">Reference proteome</keyword>
<evidence type="ECO:0000313" key="3">
    <source>
        <dbReference type="EMBL" id="SCP03787.1"/>
    </source>
</evidence>
<reference evidence="3 5" key="3">
    <citation type="submission" date="2016-06" db="EMBL/GenBank/DDBJ databases">
        <authorList>
            <consortium name="Pathogen Informatics"/>
        </authorList>
    </citation>
    <scope>NUCLEOTIDE SEQUENCE [LARGE SCALE GENOMIC DNA]</scope>
</reference>
<dbReference type="OrthoDB" id="378622at2759"/>
<dbReference type="EMBL" id="LT594635">
    <property type="protein sequence ID" value="SCP03787.1"/>
    <property type="molecule type" value="Genomic_DNA"/>
</dbReference>
<dbReference type="VEuPathDB" id="PlasmoDB:PmUG01_14084800"/>
<feature type="compositionally biased region" description="Basic and acidic residues" evidence="1">
    <location>
        <begin position="56"/>
        <end position="70"/>
    </location>
</feature>
<dbReference type="RefSeq" id="XP_028864739.1">
    <property type="nucleotide sequence ID" value="XM_029008450.1"/>
</dbReference>
<dbReference type="OMA" id="NMRYTNL"/>
<sequence>MKRERNKLLNESKGKRKKKDKITGTGINEKKGDTFNPQLSARELKKIQYYENMFKKMEKQKEENGNERENKNKKKSSHVRKTKKEDTANNKKEFDENKVVYEHIIKDAKNEDVHSSKEEYENLEMNEQKYQKLSRKKVNANDNTDEDFTPKNSTKKEYTIDENVRVCNSIDKKNTNDNILNNKELIIRIKKENLSKEKWKNYKINEGSKNGTNQNKNVINCSLFNSDSENETDKLGEVNKKYQDDEDNIFYSTIEGLNNYTAKSRSNDSDYDRNNNKIIEIIKGKKKFKCTNNNLLQINSEKGYVSDGKINYNSSQNEIRLKTNEKKYSGKEKKNVLKIKRSFSVNSNINEYFLDITPIILKSGYDSNSSENGVECNDNLNLYSFENKKKNVLNLLTGNVEGKEKLTYANKCIKSDIVKNKICYYNYNTQSKNKTNEWNFLNNDTKEIIEDNDNFDLYLNHKEYIDENINTKSRSTQYFNEEVIRIKKPFGGKTFNIKSASDSNNITYVNKKYDINCCINKYLSNMRYTNLKKLKKVNKANLNLYVKSCTDFLSFGKCDSAILSLKKFQNALQQEREGLQ</sequence>
<proteinExistence type="predicted"/>
<feature type="region of interest" description="Disordered" evidence="1">
    <location>
        <begin position="133"/>
        <end position="153"/>
    </location>
</feature>
<feature type="compositionally biased region" description="Basic and acidic residues" evidence="1">
    <location>
        <begin position="1"/>
        <end position="13"/>
    </location>
</feature>
<evidence type="ECO:0000313" key="2">
    <source>
        <dbReference type="EMBL" id="SBS84347.1"/>
    </source>
</evidence>
<dbReference type="Proteomes" id="UP000219813">
    <property type="component" value="Chromosome 14"/>
</dbReference>
<reference evidence="4" key="1">
    <citation type="submission" date="2016-05" db="EMBL/GenBank/DDBJ databases">
        <authorList>
            <person name="Naeem Raeece"/>
        </authorList>
    </citation>
    <scope>NUCLEOTIDE SEQUENCE [LARGE SCALE GENOMIC DNA]</scope>
</reference>
<name>A0A1A8VZM8_PLAMA</name>
<gene>
    <name evidence="3" type="primary">PmUG01_14084800</name>
    <name evidence="2" type="ORF">PMALA_009490</name>
    <name evidence="3" type="ORF">PMUG01_14084800</name>
</gene>
<feature type="region of interest" description="Disordered" evidence="1">
    <location>
        <begin position="56"/>
        <end position="91"/>
    </location>
</feature>
<accession>A0A1A8VZM8</accession>
<dbReference type="Proteomes" id="UP000078597">
    <property type="component" value="Unassembled WGS sequence"/>
</dbReference>
<evidence type="ECO:0000313" key="5">
    <source>
        <dbReference type="Proteomes" id="UP000219813"/>
    </source>
</evidence>
<feature type="compositionally biased region" description="Basic residues" evidence="1">
    <location>
        <begin position="71"/>
        <end position="82"/>
    </location>
</feature>
<dbReference type="GeneID" id="39872159"/>
<feature type="region of interest" description="Disordered" evidence="1">
    <location>
        <begin position="1"/>
        <end position="40"/>
    </location>
</feature>
<dbReference type="KEGG" id="pmal:PMUG01_14084800"/>
<reference evidence="2" key="2">
    <citation type="submission" date="2016-05" db="EMBL/GenBank/DDBJ databases">
        <authorList>
            <person name="Lavstsen T."/>
            <person name="Jespersen J.S."/>
        </authorList>
    </citation>
    <scope>NUCLEOTIDE SEQUENCE [LARGE SCALE GENOMIC DNA]</scope>
</reference>
<dbReference type="EMBL" id="FLQW01000517">
    <property type="protein sequence ID" value="SBS84347.1"/>
    <property type="molecule type" value="Genomic_DNA"/>
</dbReference>
<dbReference type="AlphaFoldDB" id="A0A1A8VZM8"/>